<evidence type="ECO:0000313" key="1">
    <source>
        <dbReference type="EMBL" id="KAF5941479.1"/>
    </source>
</evidence>
<comment type="caution">
    <text evidence="1">The sequence shown here is derived from an EMBL/GenBank/DDBJ whole genome shotgun (WGS) entry which is preliminary data.</text>
</comment>
<dbReference type="EMBL" id="JACBKZ010000009">
    <property type="protein sequence ID" value="KAF5941479.1"/>
    <property type="molecule type" value="Genomic_DNA"/>
</dbReference>
<gene>
    <name evidence="1" type="ORF">HYC85_019121</name>
</gene>
<keyword evidence="2" id="KW-1185">Reference proteome</keyword>
<protein>
    <submittedName>
        <fullName evidence="1">Uncharacterized protein</fullName>
    </submittedName>
</protein>
<reference evidence="1 2" key="2">
    <citation type="submission" date="2020-07" db="EMBL/GenBank/DDBJ databases">
        <title>Genome assembly of wild tea tree DASZ reveals pedigree and selection history of tea varieties.</title>
        <authorList>
            <person name="Zhang W."/>
        </authorList>
    </citation>
    <scope>NUCLEOTIDE SEQUENCE [LARGE SCALE GENOMIC DNA]</scope>
    <source>
        <strain evidence="2">cv. G240</strain>
        <tissue evidence="1">Leaf</tissue>
    </source>
</reference>
<reference evidence="2" key="1">
    <citation type="journal article" date="2020" name="Nat. Commun.">
        <title>Genome assembly of wild tea tree DASZ reveals pedigree and selection history of tea varieties.</title>
        <authorList>
            <person name="Zhang W."/>
            <person name="Zhang Y."/>
            <person name="Qiu H."/>
            <person name="Guo Y."/>
            <person name="Wan H."/>
            <person name="Zhang X."/>
            <person name="Scossa F."/>
            <person name="Alseekh S."/>
            <person name="Zhang Q."/>
            <person name="Wang P."/>
            <person name="Xu L."/>
            <person name="Schmidt M.H."/>
            <person name="Jia X."/>
            <person name="Li D."/>
            <person name="Zhu A."/>
            <person name="Guo F."/>
            <person name="Chen W."/>
            <person name="Ni D."/>
            <person name="Usadel B."/>
            <person name="Fernie A.R."/>
            <person name="Wen W."/>
        </authorList>
    </citation>
    <scope>NUCLEOTIDE SEQUENCE [LARGE SCALE GENOMIC DNA]</scope>
    <source>
        <strain evidence="2">cv. G240</strain>
    </source>
</reference>
<dbReference type="AlphaFoldDB" id="A0A7J7GKY7"/>
<evidence type="ECO:0000313" key="2">
    <source>
        <dbReference type="Proteomes" id="UP000593564"/>
    </source>
</evidence>
<accession>A0A7J7GKY7</accession>
<proteinExistence type="predicted"/>
<sequence length="117" mass="13108">MQQMVDLEANPKPKGRWHCNGVMFKTRRHLVVTDDEPPESITVKWACTIELSLALLMARICDDMNARGIGSVRILILEELKKEGIDSRIKSKELAIGGTDGFSPRSTKMAHLMAVME</sequence>
<dbReference type="Proteomes" id="UP000593564">
    <property type="component" value="Unassembled WGS sequence"/>
</dbReference>
<name>A0A7J7GKY7_CAMSI</name>
<organism evidence="1 2">
    <name type="scientific">Camellia sinensis</name>
    <name type="common">Tea plant</name>
    <name type="synonym">Thea sinensis</name>
    <dbReference type="NCBI Taxonomy" id="4442"/>
    <lineage>
        <taxon>Eukaryota</taxon>
        <taxon>Viridiplantae</taxon>
        <taxon>Streptophyta</taxon>
        <taxon>Embryophyta</taxon>
        <taxon>Tracheophyta</taxon>
        <taxon>Spermatophyta</taxon>
        <taxon>Magnoliopsida</taxon>
        <taxon>eudicotyledons</taxon>
        <taxon>Gunneridae</taxon>
        <taxon>Pentapetalae</taxon>
        <taxon>asterids</taxon>
        <taxon>Ericales</taxon>
        <taxon>Theaceae</taxon>
        <taxon>Camellia</taxon>
    </lineage>
</organism>